<dbReference type="EMBL" id="JABAIV010000001">
    <property type="protein sequence ID" value="NNG21971.1"/>
    <property type="molecule type" value="Genomic_DNA"/>
</dbReference>
<keyword evidence="2" id="KW-1185">Reference proteome</keyword>
<evidence type="ECO:0000313" key="2">
    <source>
        <dbReference type="Proteomes" id="UP000533905"/>
    </source>
</evidence>
<protein>
    <submittedName>
        <fullName evidence="1">Uncharacterized protein</fullName>
    </submittedName>
</protein>
<comment type="caution">
    <text evidence="1">The sequence shown here is derived from an EMBL/GenBank/DDBJ whole genome shotgun (WGS) entry which is preliminary data.</text>
</comment>
<organism evidence="1 2">
    <name type="scientific">Telluria aromaticivorans</name>
    <dbReference type="NCBI Taxonomy" id="2725995"/>
    <lineage>
        <taxon>Bacteria</taxon>
        <taxon>Pseudomonadati</taxon>
        <taxon>Pseudomonadota</taxon>
        <taxon>Betaproteobacteria</taxon>
        <taxon>Burkholderiales</taxon>
        <taxon>Oxalobacteraceae</taxon>
        <taxon>Telluria group</taxon>
        <taxon>Telluria</taxon>
    </lineage>
</organism>
<dbReference type="Proteomes" id="UP000533905">
    <property type="component" value="Unassembled WGS sequence"/>
</dbReference>
<sequence length="210" mass="23515">MFALLMTVLACMPQRAQAHDHSFGTHGMTLFGDRDGLYLSHLPLFRAPHGHQVVLKVRLADAQLDRALREQLDGKTHLWTIEPERFELSRLDPRAGSPLRTFSADVFSGHFERDGKRAYPKAQFVVDRVLVYRQLDSAMRSRSQARYLPVGSFLVKEIDSRPDYDHIVALAAPAPQVLVVPKAGLDNPEAALKALAAVRGTVYFETGDLR</sequence>
<accession>A0A7Y2NYY7</accession>
<gene>
    <name evidence="1" type="ORF">HGB41_02965</name>
</gene>
<proteinExistence type="predicted"/>
<evidence type="ECO:0000313" key="1">
    <source>
        <dbReference type="EMBL" id="NNG21971.1"/>
    </source>
</evidence>
<dbReference type="AlphaFoldDB" id="A0A7Y2NYY7"/>
<name>A0A7Y2NYY7_9BURK</name>
<reference evidence="1 2" key="1">
    <citation type="submission" date="2020-04" db="EMBL/GenBank/DDBJ databases">
        <title>Massilia sp. nov., a cold adapted bacteria isolated from Arctic soil.</title>
        <authorList>
            <person name="Son J."/>
            <person name="Ka J.-O."/>
        </authorList>
    </citation>
    <scope>NUCLEOTIDE SEQUENCE [LARGE SCALE GENOMIC DNA]</scope>
    <source>
        <strain evidence="1 2">ML15P13</strain>
    </source>
</reference>